<name>A0AA41RE20_9BACT</name>
<keyword evidence="3" id="KW-1185">Reference proteome</keyword>
<gene>
    <name evidence="2" type="ORF">MRX98_20995</name>
</gene>
<dbReference type="SMART" id="SM00460">
    <property type="entry name" value="TGc"/>
    <property type="match status" value="1"/>
</dbReference>
<comment type="caution">
    <text evidence="2">The sequence shown here is derived from an EMBL/GenBank/DDBJ whole genome shotgun (WGS) entry which is preliminary data.</text>
</comment>
<organism evidence="2 3">
    <name type="scientific">Desulfatitalea alkaliphila</name>
    <dbReference type="NCBI Taxonomy" id="2929485"/>
    <lineage>
        <taxon>Bacteria</taxon>
        <taxon>Pseudomonadati</taxon>
        <taxon>Thermodesulfobacteriota</taxon>
        <taxon>Desulfobacteria</taxon>
        <taxon>Desulfobacterales</taxon>
        <taxon>Desulfosarcinaceae</taxon>
        <taxon>Desulfatitalea</taxon>
    </lineage>
</organism>
<accession>A0AA41RE20</accession>
<protein>
    <submittedName>
        <fullName evidence="2">Transglutaminase-like domain-containing protein</fullName>
    </submittedName>
</protein>
<dbReference type="Gene3D" id="3.10.620.30">
    <property type="match status" value="1"/>
</dbReference>
<dbReference type="InterPro" id="IPR038765">
    <property type="entry name" value="Papain-like_cys_pep_sf"/>
</dbReference>
<evidence type="ECO:0000313" key="2">
    <source>
        <dbReference type="EMBL" id="MCJ8503063.1"/>
    </source>
</evidence>
<dbReference type="PANTHER" id="PTHR33490:SF6">
    <property type="entry name" value="SLL1049 PROTEIN"/>
    <property type="match status" value="1"/>
</dbReference>
<dbReference type="AlphaFoldDB" id="A0AA41RE20"/>
<evidence type="ECO:0000259" key="1">
    <source>
        <dbReference type="SMART" id="SM00460"/>
    </source>
</evidence>
<dbReference type="RefSeq" id="WP_246914826.1">
    <property type="nucleotide sequence ID" value="NZ_JALJRB010000042.1"/>
</dbReference>
<dbReference type="InterPro" id="IPR002931">
    <property type="entry name" value="Transglutaminase-like"/>
</dbReference>
<dbReference type="PANTHER" id="PTHR33490">
    <property type="entry name" value="BLR5614 PROTEIN-RELATED"/>
    <property type="match status" value="1"/>
</dbReference>
<feature type="domain" description="Transglutaminase-like" evidence="1">
    <location>
        <begin position="196"/>
        <end position="260"/>
    </location>
</feature>
<sequence length="303" mass="33874">MSFPRGKIGALHFVVAITALLSAAGVFVVVMKTGPPPAPVMVHLSYNFSVHNPSNQAIRNASIQVGCPASETAFQQRLHIRSDHSYQVIPRDPQGFATEDALLFEWEIFPPFATKIVTIRSALNLWETPRKPAQRDLSTYLQPEPFIESDHPRIIAQAAVLAAPKPLQTIENIFDWVSKQIDDIGYVRQARGALYAIDHQQGDCTEFACLFVALCRASAIPARVVGGFVCPRNTVLDLGDYHNWAEFFHKGRWHVADPQRRRLMREQQTYVAFDHWHAAGKAHDKPLVAVIAGDPLVIRASRQ</sequence>
<reference evidence="2" key="1">
    <citation type="submission" date="2022-04" db="EMBL/GenBank/DDBJ databases">
        <title>Desulfatitalea alkaliphila sp. nov., a novel anaerobic sulfate-reducing bacterium isolated from terrestrial mud volcano, Taman Peninsula, Russia.</title>
        <authorList>
            <person name="Khomyakova M.A."/>
            <person name="Merkel A.Y."/>
            <person name="Slobodkin A.I."/>
        </authorList>
    </citation>
    <scope>NUCLEOTIDE SEQUENCE</scope>
    <source>
        <strain evidence="2">M08but</strain>
    </source>
</reference>
<evidence type="ECO:0000313" key="3">
    <source>
        <dbReference type="Proteomes" id="UP001165427"/>
    </source>
</evidence>
<dbReference type="Pfam" id="PF01841">
    <property type="entry name" value="Transglut_core"/>
    <property type="match status" value="1"/>
</dbReference>
<proteinExistence type="predicted"/>
<dbReference type="SUPFAM" id="SSF54001">
    <property type="entry name" value="Cysteine proteinases"/>
    <property type="match status" value="1"/>
</dbReference>
<dbReference type="Proteomes" id="UP001165427">
    <property type="component" value="Unassembled WGS sequence"/>
</dbReference>
<dbReference type="EMBL" id="JALJRB010000042">
    <property type="protein sequence ID" value="MCJ8503063.1"/>
    <property type="molecule type" value="Genomic_DNA"/>
</dbReference>